<dbReference type="InterPro" id="IPR029058">
    <property type="entry name" value="AB_hydrolase_fold"/>
</dbReference>
<gene>
    <name evidence="1" type="ORF">JW984_02340</name>
</gene>
<sequence>MGMSPWKKMLADVLRFIPVPDKIVVEMVSRLCSGNRDDTLLYERVGEAFSAIRKTADVKSIRRWFMRNVWTLSHYDWTTGLVSLNIPILLINSDNDMVNSVNAMGLIERQLLDCRGYRIVEGGRHFFQYTRSERVIEHMEEFYREIS</sequence>
<dbReference type="EMBL" id="JAFGIX010000010">
    <property type="protein sequence ID" value="MBN1572015.1"/>
    <property type="molecule type" value="Genomic_DNA"/>
</dbReference>
<keyword evidence="1" id="KW-0378">Hydrolase</keyword>
<name>A0A9D8PNK6_9DELT</name>
<dbReference type="GO" id="GO:0016787">
    <property type="term" value="F:hydrolase activity"/>
    <property type="evidence" value="ECO:0007669"/>
    <property type="project" value="UniProtKB-KW"/>
</dbReference>
<proteinExistence type="predicted"/>
<evidence type="ECO:0000313" key="2">
    <source>
        <dbReference type="Proteomes" id="UP000809273"/>
    </source>
</evidence>
<comment type="caution">
    <text evidence="1">The sequence shown here is derived from an EMBL/GenBank/DDBJ whole genome shotgun (WGS) entry which is preliminary data.</text>
</comment>
<protein>
    <submittedName>
        <fullName evidence="1">Alpha/beta hydrolase</fullName>
    </submittedName>
</protein>
<organism evidence="1 2">
    <name type="scientific">Candidatus Zymogenus saltonus</name>
    <dbReference type="NCBI Taxonomy" id="2844893"/>
    <lineage>
        <taxon>Bacteria</taxon>
        <taxon>Deltaproteobacteria</taxon>
        <taxon>Candidatus Zymogenia</taxon>
        <taxon>Candidatus Zymogeniales</taxon>
        <taxon>Candidatus Zymogenaceae</taxon>
        <taxon>Candidatus Zymogenus</taxon>
    </lineage>
</organism>
<dbReference type="AlphaFoldDB" id="A0A9D8PNK6"/>
<accession>A0A9D8PNK6</accession>
<evidence type="ECO:0000313" key="1">
    <source>
        <dbReference type="EMBL" id="MBN1572015.1"/>
    </source>
</evidence>
<dbReference type="SUPFAM" id="SSF53474">
    <property type="entry name" value="alpha/beta-Hydrolases"/>
    <property type="match status" value="1"/>
</dbReference>
<reference evidence="1" key="2">
    <citation type="submission" date="2021-01" db="EMBL/GenBank/DDBJ databases">
        <authorList>
            <person name="Hahn C.R."/>
            <person name="Youssef N.H."/>
            <person name="Elshahed M."/>
        </authorList>
    </citation>
    <scope>NUCLEOTIDE SEQUENCE</scope>
    <source>
        <strain evidence="1">Zod_Metabat.24</strain>
    </source>
</reference>
<dbReference type="Proteomes" id="UP000809273">
    <property type="component" value="Unassembled WGS sequence"/>
</dbReference>
<dbReference type="Gene3D" id="3.40.50.1820">
    <property type="entry name" value="alpha/beta hydrolase"/>
    <property type="match status" value="1"/>
</dbReference>
<reference evidence="1" key="1">
    <citation type="journal article" date="2021" name="Environ. Microbiol.">
        <title>Genomic characterization of three novel Desulfobacterota classes expand the metabolic and phylogenetic diversity of the phylum.</title>
        <authorList>
            <person name="Murphy C.L."/>
            <person name="Biggerstaff J."/>
            <person name="Eichhorn A."/>
            <person name="Ewing E."/>
            <person name="Shahan R."/>
            <person name="Soriano D."/>
            <person name="Stewart S."/>
            <person name="VanMol K."/>
            <person name="Walker R."/>
            <person name="Walters P."/>
            <person name="Elshahed M.S."/>
            <person name="Youssef N.H."/>
        </authorList>
    </citation>
    <scope>NUCLEOTIDE SEQUENCE</scope>
    <source>
        <strain evidence="1">Zod_Metabat.24</strain>
    </source>
</reference>